<dbReference type="eggNOG" id="COG5401">
    <property type="taxonomic scope" value="Bacteria"/>
</dbReference>
<evidence type="ECO:0000313" key="3">
    <source>
        <dbReference type="Proteomes" id="UP000035065"/>
    </source>
</evidence>
<dbReference type="Pfam" id="PF25976">
    <property type="entry name" value="LpqB_N"/>
    <property type="match status" value="1"/>
</dbReference>
<gene>
    <name evidence="2" type="ORF">SCNU_10024</name>
</gene>
<keyword evidence="3" id="KW-1185">Reference proteome</keyword>
<organism evidence="2 3">
    <name type="scientific">Gordonia neofelifaecis NRRL B-59395</name>
    <dbReference type="NCBI Taxonomy" id="644548"/>
    <lineage>
        <taxon>Bacteria</taxon>
        <taxon>Bacillati</taxon>
        <taxon>Actinomycetota</taxon>
        <taxon>Actinomycetes</taxon>
        <taxon>Mycobacteriales</taxon>
        <taxon>Gordoniaceae</taxon>
        <taxon>Gordonia</taxon>
    </lineage>
</organism>
<dbReference type="AlphaFoldDB" id="F1YJG8"/>
<dbReference type="InterPro" id="IPR059026">
    <property type="entry name" value="LpqB_N"/>
</dbReference>
<dbReference type="Pfam" id="PF10647">
    <property type="entry name" value="Gmad1"/>
    <property type="match status" value="1"/>
</dbReference>
<dbReference type="SUPFAM" id="SSF82171">
    <property type="entry name" value="DPP6 N-terminal domain-like"/>
    <property type="match status" value="1"/>
</dbReference>
<dbReference type="InterPro" id="IPR018910">
    <property type="entry name" value="LpqB_C"/>
</dbReference>
<dbReference type="SMART" id="SM00909">
    <property type="entry name" value="Germane"/>
    <property type="match status" value="1"/>
</dbReference>
<dbReference type="InterPro" id="IPR019606">
    <property type="entry name" value="GerMN"/>
</dbReference>
<dbReference type="STRING" id="644548.SCNU_10024"/>
<dbReference type="EMBL" id="AEUD01000007">
    <property type="protein sequence ID" value="EGD55201.1"/>
    <property type="molecule type" value="Genomic_DNA"/>
</dbReference>
<evidence type="ECO:0000313" key="2">
    <source>
        <dbReference type="EMBL" id="EGD55201.1"/>
    </source>
</evidence>
<proteinExistence type="predicted"/>
<protein>
    <submittedName>
        <fullName evidence="2">Lipoprotein LpqB</fullName>
    </submittedName>
</protein>
<keyword evidence="2" id="KW-0449">Lipoprotein</keyword>
<comment type="caution">
    <text evidence="2">The sequence shown here is derived from an EMBL/GenBank/DDBJ whole genome shotgun (WGS) entry which is preliminary data.</text>
</comment>
<dbReference type="Proteomes" id="UP000035065">
    <property type="component" value="Unassembled WGS sequence"/>
</dbReference>
<name>F1YJG8_9ACTN</name>
<evidence type="ECO:0000259" key="1">
    <source>
        <dbReference type="SMART" id="SM00909"/>
    </source>
</evidence>
<dbReference type="Pfam" id="PF10646">
    <property type="entry name" value="Germane"/>
    <property type="match status" value="1"/>
</dbReference>
<sequence length="570" mass="59013">MLLSMLLAGALVLTGCVDIPDSSSPQPIQAFDRKRPTNIVPSPKKGDDPETVARNFVKSMSDPTAGHRAARKFLTPDASQRWDDQGDMTVIRDVGVIIDERTSDAVRLRITGEKTGALTPAGTLRPTSGSEVIALSLERVDGEWKVSGDVPAGSITDASQFLTAYRQADLFYPDRTLTRLIADPRWFFGSEPDGSVLVNRLLAGPTPQLEGAVGEGAARGVALSGPVTVVGDTVTVPLGNVADTDQKDRTVLAAQIVWTLDYAGITGTYRITADGAPLVQGRDEGWRPADVSSFEPEPVKRAADPVHLVRDGGLARLTGNRAVPVDGPLGSSHDLESAAISADLTRSAAVANRGGRRTLLVGPYGGDPAEVASGATITTPSFAPDAATGYTVIDGRPVRWVAADGGLPGSVEPIDASEVTAAAPGPITDMQISPDGVRVALVVGGKVLLAVVSVNDRGVPSLTGVYPLAPDIGGPGVAVAWSSTKTMYIAVSGDDTPVWTASIVGTQPGELVSGNLKPPVVDIAASPTTVYVADNRGVQQIGTGQTRPDQYWTAVGPDAGPGTRPVIPGS</sequence>
<accession>F1YJG8</accession>
<feature type="domain" description="GerMN" evidence="1">
    <location>
        <begin position="194"/>
        <end position="282"/>
    </location>
</feature>
<reference evidence="2 3" key="1">
    <citation type="journal article" date="2011" name="J. Bacteriol.">
        <title>Draft Genome Sequence of Gordonia neofelifaecis NRRL B-59395, a Cholesterol-Degrading Actinomycete.</title>
        <authorList>
            <person name="Ge F."/>
            <person name="Li W."/>
            <person name="Chen G."/>
            <person name="Liu Y."/>
            <person name="Zhang G."/>
            <person name="Yong B."/>
            <person name="Wang Q."/>
            <person name="Wang N."/>
            <person name="Huang Z."/>
            <person name="Li W."/>
            <person name="Wang J."/>
            <person name="Wu C."/>
            <person name="Xie Q."/>
            <person name="Liu G."/>
        </authorList>
    </citation>
    <scope>NUCLEOTIDE SEQUENCE [LARGE SCALE GENOMIC DNA]</scope>
    <source>
        <strain evidence="2 3">NRRL B-59395</strain>
    </source>
</reference>